<reference evidence="2 3" key="1">
    <citation type="journal article" date="2021" name="bioRxiv">
        <title>Chromosome-scale and haplotype-resolved genome assembly of a tetraploid potato cultivar.</title>
        <authorList>
            <person name="Sun H."/>
            <person name="Jiao W.-B."/>
            <person name="Krause K."/>
            <person name="Campoy J.A."/>
            <person name="Goel M."/>
            <person name="Folz-Donahue K."/>
            <person name="Kukat C."/>
            <person name="Huettel B."/>
            <person name="Schneeberger K."/>
        </authorList>
    </citation>
    <scope>NUCLEOTIDE SEQUENCE [LARGE SCALE GENOMIC DNA]</scope>
    <source>
        <strain evidence="2">SolTubOtavaFocal</strain>
        <tissue evidence="2">Leaves</tissue>
    </source>
</reference>
<gene>
    <name evidence="2" type="ORF">KY290_027702</name>
</gene>
<name>A0ABQ7UFT6_SOLTU</name>
<comment type="caution">
    <text evidence="2">The sequence shown here is derived from an EMBL/GenBank/DDBJ whole genome shotgun (WGS) entry which is preliminary data.</text>
</comment>
<evidence type="ECO:0000313" key="3">
    <source>
        <dbReference type="Proteomes" id="UP000826656"/>
    </source>
</evidence>
<proteinExistence type="predicted"/>
<dbReference type="Proteomes" id="UP000826656">
    <property type="component" value="Unassembled WGS sequence"/>
</dbReference>
<feature type="compositionally biased region" description="Basic and acidic residues" evidence="1">
    <location>
        <begin position="73"/>
        <end position="88"/>
    </location>
</feature>
<protein>
    <submittedName>
        <fullName evidence="2">Uncharacterized protein</fullName>
    </submittedName>
</protein>
<feature type="region of interest" description="Disordered" evidence="1">
    <location>
        <begin position="73"/>
        <end position="120"/>
    </location>
</feature>
<keyword evidence="3" id="KW-1185">Reference proteome</keyword>
<feature type="compositionally biased region" description="Basic and acidic residues" evidence="1">
    <location>
        <begin position="7"/>
        <end position="31"/>
    </location>
</feature>
<evidence type="ECO:0000313" key="2">
    <source>
        <dbReference type="EMBL" id="KAH0748470.1"/>
    </source>
</evidence>
<organism evidence="2 3">
    <name type="scientific">Solanum tuberosum</name>
    <name type="common">Potato</name>
    <dbReference type="NCBI Taxonomy" id="4113"/>
    <lineage>
        <taxon>Eukaryota</taxon>
        <taxon>Viridiplantae</taxon>
        <taxon>Streptophyta</taxon>
        <taxon>Embryophyta</taxon>
        <taxon>Tracheophyta</taxon>
        <taxon>Spermatophyta</taxon>
        <taxon>Magnoliopsida</taxon>
        <taxon>eudicotyledons</taxon>
        <taxon>Gunneridae</taxon>
        <taxon>Pentapetalae</taxon>
        <taxon>asterids</taxon>
        <taxon>lamiids</taxon>
        <taxon>Solanales</taxon>
        <taxon>Solanaceae</taxon>
        <taxon>Solanoideae</taxon>
        <taxon>Solaneae</taxon>
        <taxon>Solanum</taxon>
    </lineage>
</organism>
<evidence type="ECO:0000256" key="1">
    <source>
        <dbReference type="SAM" id="MobiDB-lite"/>
    </source>
</evidence>
<feature type="region of interest" description="Disordered" evidence="1">
    <location>
        <begin position="1"/>
        <end position="52"/>
    </location>
</feature>
<sequence length="211" mass="23089">MVPISSKGKEKFTEETPKRRPLTRSDSKKLMGDAMKSSITTTAKRRKKRKLGNVLVEIPDTDVVNVSIEDYEHKGVEKSSEEKGEKQGKNKRKREISPVIKATSGMRPGPLGNDDDHGESQQSIVNNLRLQKVLGGRVFDPDIITKYGMNSLDLVKGPDPDLISGANIHTTAKLEKVQLVGAQSPTVAEVAETSANGMASKVVTILHKDYV</sequence>
<accession>A0ABQ7UFT6</accession>
<dbReference type="EMBL" id="JAIVGD010000019">
    <property type="protein sequence ID" value="KAH0748470.1"/>
    <property type="molecule type" value="Genomic_DNA"/>
</dbReference>